<dbReference type="EMBL" id="VJZL01000021">
    <property type="protein sequence ID" value="TRX08212.1"/>
    <property type="molecule type" value="Genomic_DNA"/>
</dbReference>
<dbReference type="RefSeq" id="WP_144064885.1">
    <property type="nucleotide sequence ID" value="NZ_VJZL01000021.1"/>
</dbReference>
<proteinExistence type="predicted"/>
<name>A0A553BJ05_9FLAO</name>
<sequence>MKPEKLASDEIDKIDCKSIFINNNGISDIDKSVEIFENDHLIKVTNIAIALISVSESVKAQLIIRKVTVKLSNLIIDEKNQKSKEYIIERLISFYIKVIDFSLLQPNNAGILRGIWNSIESMYFDLIEKKETSSHYEKFREKFFERFINRLFTYNKEEEIIEGIETIKNIIQNQVLLNMPEDKKIIHLYSFINELEPNFKNFDDYSDIEIKDSEHWREIVIGFFDVFSIIINKSITSKNLDILNTCFKKLEELSFQIYLKEIGKYKSTFLHIKIATKISDYTYRAFEKNVFEEGIDAKNTLPLHLEMLIKSEEISSRTVLQKYCYLLIYLQKINKLDRWFIGGIKMNDFMVSEGELGRIARRCAYAYNENKNIQNCLDDCIETYVILKKYYESYKNDNFDLYIVIKERISAILEILLKCNVENEKLTERLKTQIEGFKNKEDY</sequence>
<dbReference type="AlphaFoldDB" id="A0A553BJ05"/>
<evidence type="ECO:0000313" key="1">
    <source>
        <dbReference type="EMBL" id="TRX08212.1"/>
    </source>
</evidence>
<evidence type="ECO:0000313" key="2">
    <source>
        <dbReference type="Proteomes" id="UP000318669"/>
    </source>
</evidence>
<comment type="caution">
    <text evidence="1">The sequence shown here is derived from an EMBL/GenBank/DDBJ whole genome shotgun (WGS) entry which is preliminary data.</text>
</comment>
<dbReference type="OrthoDB" id="9935243at2"/>
<organism evidence="1 2">
    <name type="scientific">Flavobacterium gawalongense</name>
    <dbReference type="NCBI Taxonomy" id="2594432"/>
    <lineage>
        <taxon>Bacteria</taxon>
        <taxon>Pseudomonadati</taxon>
        <taxon>Bacteroidota</taxon>
        <taxon>Flavobacteriia</taxon>
        <taxon>Flavobacteriales</taxon>
        <taxon>Flavobacteriaceae</taxon>
        <taxon>Flavobacterium</taxon>
    </lineage>
</organism>
<gene>
    <name evidence="1" type="ORF">FNW11_11895</name>
</gene>
<protein>
    <submittedName>
        <fullName evidence="1">Uncharacterized protein</fullName>
    </submittedName>
</protein>
<dbReference type="Proteomes" id="UP000318669">
    <property type="component" value="Unassembled WGS sequence"/>
</dbReference>
<accession>A0A553BJ05</accession>
<reference evidence="1 2" key="1">
    <citation type="submission" date="2019-07" db="EMBL/GenBank/DDBJ databases">
        <title>Novel species of Flavobacterium.</title>
        <authorList>
            <person name="Liu Q."/>
            <person name="Xin Y.-H."/>
        </authorList>
    </citation>
    <scope>NUCLEOTIDE SEQUENCE [LARGE SCALE GENOMIC DNA]</scope>
    <source>
        <strain evidence="1 2">GSR22</strain>
    </source>
</reference>